<dbReference type="KEGG" id="fri:FraEuI1c_1210"/>
<dbReference type="GO" id="GO:0006355">
    <property type="term" value="P:regulation of DNA-templated transcription"/>
    <property type="evidence" value="ECO:0007669"/>
    <property type="project" value="InterPro"/>
</dbReference>
<evidence type="ECO:0000256" key="3">
    <source>
        <dbReference type="ARBA" id="ARBA00023163"/>
    </source>
</evidence>
<protein>
    <submittedName>
        <fullName evidence="6">ATP-dependent transcriptional regulator, MalT-like, LuxR family</fullName>
    </submittedName>
</protein>
<dbReference type="Pfam" id="PF25873">
    <property type="entry name" value="WHD_MalT"/>
    <property type="match status" value="1"/>
</dbReference>
<dbReference type="InterPro" id="IPR000792">
    <property type="entry name" value="Tscrpt_reg_LuxR_C"/>
</dbReference>
<evidence type="ECO:0000313" key="7">
    <source>
        <dbReference type="Proteomes" id="UP000002484"/>
    </source>
</evidence>
<feature type="region of interest" description="Disordered" evidence="4">
    <location>
        <begin position="1192"/>
        <end position="1212"/>
    </location>
</feature>
<feature type="region of interest" description="Disordered" evidence="4">
    <location>
        <begin position="89"/>
        <end position="114"/>
    </location>
</feature>
<evidence type="ECO:0000256" key="1">
    <source>
        <dbReference type="ARBA" id="ARBA00023015"/>
    </source>
</evidence>
<feature type="domain" description="HTH luxR-type" evidence="5">
    <location>
        <begin position="1208"/>
        <end position="1273"/>
    </location>
</feature>
<feature type="compositionally biased region" description="Low complexity" evidence="4">
    <location>
        <begin position="90"/>
        <end position="114"/>
    </location>
</feature>
<dbReference type="Proteomes" id="UP000002484">
    <property type="component" value="Chromosome"/>
</dbReference>
<dbReference type="EMBL" id="CP002299">
    <property type="protein sequence ID" value="ADP79282.1"/>
    <property type="molecule type" value="Genomic_DNA"/>
</dbReference>
<dbReference type="InterPro" id="IPR039420">
    <property type="entry name" value="WalR-like"/>
</dbReference>
<dbReference type="HOGENOM" id="CLU_267248_0_0_11"/>
<evidence type="ECO:0000313" key="6">
    <source>
        <dbReference type="EMBL" id="ADP79282.1"/>
    </source>
</evidence>
<feature type="region of interest" description="Disordered" evidence="4">
    <location>
        <begin position="1033"/>
        <end position="1158"/>
    </location>
</feature>
<sequence>MGATTRPEPRAAAAGLRPLRSRLTPPALPVPHIPRPRLWELLDAASGQALTIVRGPAGCGKTALLASWYLARRDALPVVWLQVDPATDVAPAPTGTDDGTPAATGLPPAAPAGGTPAARASLWEHLLVALRAHPEADPDGALARLSPPVPGGASDLFCRELLDALAGGRPQPLVLIVDDLGLIGDPADIAGLELLAAGVAGLRLVLCGRRVPVSAHRARAAGQLTEIGPELLAFDATETDRLLAAMRVPAVAAPGLLAATAGWAAGVRLAAAGLTTAADLAALTASQNLVPGARALVAVTAGTGPARVGAPASAGGELADTDRDTGTEPPLPPAAFAPVAEYLRAEALATLPAPVRRLLLRTSVLDAVCAPLADVVAAEPAAGARLLAELAAGAILASPLATAPRAHGPAVTDAGYPGEFGYGTDSPGAGAVAGPAPADDGCSAGAVAVAPTSWYRYHLLLRGMLRETLRRDPAEDEAELNLRAALWYAANRRLVDAARHARRAGDWRYLACLVARGTVPLILQGELPELAALVGGFPDRAAGLGPECAITAALARVLAGDASTAGEHLELARSRLAAFPPAGSGGPVATRQGQAGPPDPADSAGGAASARRVLLVAIEAVELRRAELAGDVEATLTAARRVLRVRVASELGPAAGLPDGLRPLALAARGRAELWRGRLETAEDALRVALAEARRARLGGATVGCLGALALGYALRGRLRQADEAAAGALAAAIRLREVGPASPARAAMPAADGSAPGPGALALGAGSGDGAAVLGHAVAPRGAADDGQVDADRLAWLAEAPALTGVAEALLALATAAGHRGDTAGGLGWADLAAHAAGESGQLPDLVNLLRAWLRLGRRTGDDLRAARRALAAFPAREAPALLALVREATQADLLVAGGNPDAALRLLGPPDPAGRRERPAARLARGRAHLAQGDAAEAALAVAPLLRADGGGSASVVAACAISAVAAARRGDGAQAGGLLARAFALAQDELLVRPFLELGPEIMTLTDAHPGLPDAAPGLVAALRLAVTRDVPRRPPGARRPGSAETRARTGPPSAAALRSNAPRLDRGGAVTVPTARRAPLLADGHPGGLDDRGLPAAGEDFSHVGAEPPPLAANGLARGEQSPTGRPDPSVRPARPVPLPHGGPGRYPPGAAMADRRGLIPRDAADRGQAGAARPVGPETGLVSGGLAPFPAEREAGQPSAGRAGRGADRLSDRELAVLSYLPTMLTTAEIAAELYVSVNTVKTHLKSIYRKLDVARRRDAVHRARALHLL</sequence>
<dbReference type="InterPro" id="IPR011990">
    <property type="entry name" value="TPR-like_helical_dom_sf"/>
</dbReference>
<dbReference type="PANTHER" id="PTHR43214">
    <property type="entry name" value="TWO-COMPONENT RESPONSE REGULATOR"/>
    <property type="match status" value="1"/>
</dbReference>
<keyword evidence="2" id="KW-0238">DNA-binding</keyword>
<dbReference type="STRING" id="298654.FraEuI1c_1210"/>
<dbReference type="Pfam" id="PF00196">
    <property type="entry name" value="GerE"/>
    <property type="match status" value="1"/>
</dbReference>
<evidence type="ECO:0000256" key="4">
    <source>
        <dbReference type="SAM" id="MobiDB-lite"/>
    </source>
</evidence>
<keyword evidence="1" id="KW-0805">Transcription regulation</keyword>
<keyword evidence="3" id="KW-0804">Transcription</keyword>
<reference evidence="6 7" key="1">
    <citation type="submission" date="2010-10" db="EMBL/GenBank/DDBJ databases">
        <title>Complete sequence of Frankia sp. EuI1c.</title>
        <authorList>
            <consortium name="US DOE Joint Genome Institute"/>
            <person name="Lucas S."/>
            <person name="Copeland A."/>
            <person name="Lapidus A."/>
            <person name="Cheng J.-F."/>
            <person name="Bruce D."/>
            <person name="Goodwin L."/>
            <person name="Pitluck S."/>
            <person name="Chertkov O."/>
            <person name="Detter J.C."/>
            <person name="Han C."/>
            <person name="Tapia R."/>
            <person name="Land M."/>
            <person name="Hauser L."/>
            <person name="Jeffries C."/>
            <person name="Kyrpides N."/>
            <person name="Ivanova N."/>
            <person name="Mikhailova N."/>
            <person name="Beauchemin N."/>
            <person name="Sen A."/>
            <person name="Sur S.A."/>
            <person name="Gtari M."/>
            <person name="Wall L."/>
            <person name="Tisa L."/>
            <person name="Woyke T."/>
        </authorList>
    </citation>
    <scope>NUCLEOTIDE SEQUENCE [LARGE SCALE GENOMIC DNA]</scope>
    <source>
        <strain evidence="7">DSM 45817 / CECT 9037 / EuI1c</strain>
    </source>
</reference>
<dbReference type="eggNOG" id="COG2197">
    <property type="taxonomic scope" value="Bacteria"/>
</dbReference>
<evidence type="ECO:0000259" key="5">
    <source>
        <dbReference type="PROSITE" id="PS50043"/>
    </source>
</evidence>
<dbReference type="CDD" id="cd06170">
    <property type="entry name" value="LuxR_C_like"/>
    <property type="match status" value="1"/>
</dbReference>
<dbReference type="SMART" id="SM00421">
    <property type="entry name" value="HTH_LUXR"/>
    <property type="match status" value="1"/>
</dbReference>
<keyword evidence="7" id="KW-1185">Reference proteome</keyword>
<dbReference type="Gene3D" id="1.25.40.10">
    <property type="entry name" value="Tetratricopeptide repeat domain"/>
    <property type="match status" value="1"/>
</dbReference>
<dbReference type="AlphaFoldDB" id="E3J2B0"/>
<dbReference type="eggNOG" id="COG2909">
    <property type="taxonomic scope" value="Bacteria"/>
</dbReference>
<evidence type="ECO:0000256" key="2">
    <source>
        <dbReference type="ARBA" id="ARBA00023125"/>
    </source>
</evidence>
<dbReference type="PRINTS" id="PR00038">
    <property type="entry name" value="HTHLUXR"/>
</dbReference>
<organism evidence="6 7">
    <name type="scientific">Pseudofrankia inefficax (strain DSM 45817 / CECT 9037 / DDB 130130 / EuI1c)</name>
    <name type="common">Frankia inefficax</name>
    <dbReference type="NCBI Taxonomy" id="298654"/>
    <lineage>
        <taxon>Bacteria</taxon>
        <taxon>Bacillati</taxon>
        <taxon>Actinomycetota</taxon>
        <taxon>Actinomycetes</taxon>
        <taxon>Frankiales</taxon>
        <taxon>Frankiaceae</taxon>
        <taxon>Pseudofrankia</taxon>
    </lineage>
</organism>
<proteinExistence type="predicted"/>
<feature type="region of interest" description="Disordered" evidence="4">
    <location>
        <begin position="582"/>
        <end position="605"/>
    </location>
</feature>
<dbReference type="InterPro" id="IPR016032">
    <property type="entry name" value="Sig_transdc_resp-reg_C-effctor"/>
</dbReference>
<dbReference type="SUPFAM" id="SSF46894">
    <property type="entry name" value="C-terminal effector domain of the bipartite response regulators"/>
    <property type="match status" value="1"/>
</dbReference>
<dbReference type="RefSeq" id="WP_013422403.1">
    <property type="nucleotide sequence ID" value="NC_014666.1"/>
</dbReference>
<feature type="region of interest" description="Disordered" evidence="4">
    <location>
        <begin position="308"/>
        <end position="327"/>
    </location>
</feature>
<name>E3J2B0_PSEI1</name>
<dbReference type="Gene3D" id="1.10.10.10">
    <property type="entry name" value="Winged helix-like DNA-binding domain superfamily/Winged helix DNA-binding domain"/>
    <property type="match status" value="1"/>
</dbReference>
<dbReference type="InterPro" id="IPR059106">
    <property type="entry name" value="WHD_MalT"/>
</dbReference>
<gene>
    <name evidence="6" type="ordered locus">FraEuI1c_1210</name>
</gene>
<dbReference type="InParanoid" id="E3J2B0"/>
<dbReference type="PANTHER" id="PTHR43214:SF41">
    <property type="entry name" value="NITRATE_NITRITE RESPONSE REGULATOR PROTEIN NARP"/>
    <property type="match status" value="1"/>
</dbReference>
<dbReference type="GO" id="GO:0003677">
    <property type="term" value="F:DNA binding"/>
    <property type="evidence" value="ECO:0007669"/>
    <property type="project" value="UniProtKB-KW"/>
</dbReference>
<accession>E3J2B0</accession>
<dbReference type="InterPro" id="IPR036388">
    <property type="entry name" value="WH-like_DNA-bd_sf"/>
</dbReference>
<dbReference type="PROSITE" id="PS50043">
    <property type="entry name" value="HTH_LUXR_2"/>
    <property type="match status" value="1"/>
</dbReference>